<dbReference type="RefSeq" id="WP_158370304.1">
    <property type="nucleotide sequence ID" value="NZ_JAOQJU010000011.1"/>
</dbReference>
<comment type="caution">
    <text evidence="1">The sequence shown here is derived from an EMBL/GenBank/DDBJ whole genome shotgun (WGS) entry which is preliminary data.</text>
</comment>
<evidence type="ECO:0000313" key="1">
    <source>
        <dbReference type="EMBL" id="MCU6686901.1"/>
    </source>
</evidence>
<reference evidence="1 2" key="1">
    <citation type="journal article" date="2021" name="ISME Commun">
        <title>Automated analysis of genomic sequences facilitates high-throughput and comprehensive description of bacteria.</title>
        <authorList>
            <person name="Hitch T.C.A."/>
        </authorList>
    </citation>
    <scope>NUCLEOTIDE SEQUENCE [LARGE SCALE GENOMIC DNA]</scope>
    <source>
        <strain evidence="1 2">Sanger_03</strain>
    </source>
</reference>
<accession>A0ABT2RNP0</accession>
<gene>
    <name evidence="1" type="ORF">OCV99_10145</name>
</gene>
<organism evidence="1 2">
    <name type="scientific">Dorea acetigenes</name>
    <dbReference type="NCBI Taxonomy" id="2981787"/>
    <lineage>
        <taxon>Bacteria</taxon>
        <taxon>Bacillati</taxon>
        <taxon>Bacillota</taxon>
        <taxon>Clostridia</taxon>
        <taxon>Lachnospirales</taxon>
        <taxon>Lachnospiraceae</taxon>
        <taxon>Dorea</taxon>
    </lineage>
</organism>
<keyword evidence="2" id="KW-1185">Reference proteome</keyword>
<name>A0ABT2RNP0_9FIRM</name>
<protein>
    <submittedName>
        <fullName evidence="1">Uncharacterized protein</fullName>
    </submittedName>
</protein>
<proteinExistence type="predicted"/>
<sequence length="84" mass="9206">MKKTYQKPRIMIEEFSASEIIATASGCGAIVTMMDNQCTSTNNPLMEDAFSIGIFSDSCEIPYSHEEYDGICLHGPADNAIYTS</sequence>
<evidence type="ECO:0000313" key="2">
    <source>
        <dbReference type="Proteomes" id="UP001652431"/>
    </source>
</evidence>
<dbReference type="Proteomes" id="UP001652431">
    <property type="component" value="Unassembled WGS sequence"/>
</dbReference>
<dbReference type="EMBL" id="JAOQJU010000011">
    <property type="protein sequence ID" value="MCU6686901.1"/>
    <property type="molecule type" value="Genomic_DNA"/>
</dbReference>